<dbReference type="EMBL" id="FPBO01000005">
    <property type="protein sequence ID" value="SFU59185.1"/>
    <property type="molecule type" value="Genomic_DNA"/>
</dbReference>
<reference evidence="2" key="1">
    <citation type="submission" date="2016-10" db="EMBL/GenBank/DDBJ databases">
        <authorList>
            <person name="Varghese N."/>
            <person name="Submissions S."/>
        </authorList>
    </citation>
    <scope>NUCLEOTIDE SEQUENCE [LARGE SCALE GENOMIC DNA]</scope>
    <source>
        <strain evidence="2">CGMCC 1.11014</strain>
    </source>
</reference>
<name>A0A1I7HEN6_9BURK</name>
<organism evidence="1 2">
    <name type="scientific">Pseudoduganella namucuonensis</name>
    <dbReference type="NCBI Taxonomy" id="1035707"/>
    <lineage>
        <taxon>Bacteria</taxon>
        <taxon>Pseudomonadati</taxon>
        <taxon>Pseudomonadota</taxon>
        <taxon>Betaproteobacteria</taxon>
        <taxon>Burkholderiales</taxon>
        <taxon>Oxalobacteraceae</taxon>
        <taxon>Telluria group</taxon>
        <taxon>Pseudoduganella</taxon>
    </lineage>
</organism>
<dbReference type="AlphaFoldDB" id="A0A1I7HEN6"/>
<keyword evidence="2" id="KW-1185">Reference proteome</keyword>
<dbReference type="Proteomes" id="UP000199391">
    <property type="component" value="Unassembled WGS sequence"/>
</dbReference>
<gene>
    <name evidence="1" type="ORF">SAMN05216552_1005217</name>
</gene>
<evidence type="ECO:0000313" key="1">
    <source>
        <dbReference type="EMBL" id="SFU59185.1"/>
    </source>
</evidence>
<dbReference type="STRING" id="1035707.SAMN05216552_1005217"/>
<protein>
    <submittedName>
        <fullName evidence="1">Uncharacterized protein</fullName>
    </submittedName>
</protein>
<dbReference type="RefSeq" id="WP_093554992.1">
    <property type="nucleotide sequence ID" value="NZ_FPBO01000005.1"/>
</dbReference>
<dbReference type="InterPro" id="IPR036969">
    <property type="entry name" value="Citrate_synthase_sf"/>
</dbReference>
<dbReference type="SUPFAM" id="SSF48256">
    <property type="entry name" value="Citrate synthase"/>
    <property type="match status" value="1"/>
</dbReference>
<evidence type="ECO:0000313" key="2">
    <source>
        <dbReference type="Proteomes" id="UP000199391"/>
    </source>
</evidence>
<sequence length="269" mass="29758">MSKDNVLQQFEGTMPTRVGKAFPGERAVFRGLDLHTAFEQADWIDLYIFSITGRRLSAPELKVLQTIWVYTSYPDARLWCNRVVALTGSSRGTAAQGLGAGLAASEAAIFGRQPEAGAADFLVRALARRNSGEDLEQIVREELARHPRLMGYGRPVAVNFVDERTPVTLAAMEREGIPMGPHLQLAFDIEIVLERILGRRLPMTYSSVVVAIPLDMGLSPMECYLYMQPSFVAGMVPCYLEALERPTGATFPLRCASIEYDGAASREWK</sequence>
<proteinExistence type="predicted"/>
<accession>A0A1I7HEN6</accession>
<dbReference type="GO" id="GO:0046912">
    <property type="term" value="F:acyltransferase activity, acyl groups converted into alkyl on transfer"/>
    <property type="evidence" value="ECO:0007669"/>
    <property type="project" value="InterPro"/>
</dbReference>
<dbReference type="OrthoDB" id="5405293at2"/>